<evidence type="ECO:0000313" key="2">
    <source>
        <dbReference type="EMBL" id="KAH3695902.1"/>
    </source>
</evidence>
<sequence>MSVSMSFIPGNRCAVDKTMEETFMKHAKSDSGAGGSAAGASGLTSNYNSYQR</sequence>
<dbReference type="Proteomes" id="UP000828390">
    <property type="component" value="Unassembled WGS sequence"/>
</dbReference>
<reference evidence="2" key="1">
    <citation type="journal article" date="2019" name="bioRxiv">
        <title>The Genome of the Zebra Mussel, Dreissena polymorpha: A Resource for Invasive Species Research.</title>
        <authorList>
            <person name="McCartney M.A."/>
            <person name="Auch B."/>
            <person name="Kono T."/>
            <person name="Mallez S."/>
            <person name="Zhang Y."/>
            <person name="Obille A."/>
            <person name="Becker A."/>
            <person name="Abrahante J.E."/>
            <person name="Garbe J."/>
            <person name="Badalamenti J.P."/>
            <person name="Herman A."/>
            <person name="Mangelson H."/>
            <person name="Liachko I."/>
            <person name="Sullivan S."/>
            <person name="Sone E.D."/>
            <person name="Koren S."/>
            <person name="Silverstein K.A.T."/>
            <person name="Beckman K.B."/>
            <person name="Gohl D.M."/>
        </authorList>
    </citation>
    <scope>NUCLEOTIDE SEQUENCE</scope>
    <source>
        <strain evidence="2">Duluth1</strain>
        <tissue evidence="2">Whole animal</tissue>
    </source>
</reference>
<evidence type="ECO:0000256" key="1">
    <source>
        <dbReference type="SAM" id="MobiDB-lite"/>
    </source>
</evidence>
<protein>
    <submittedName>
        <fullName evidence="2">Uncharacterized protein</fullName>
    </submittedName>
</protein>
<accession>A0A9D4BI66</accession>
<comment type="caution">
    <text evidence="2">The sequence shown here is derived from an EMBL/GenBank/DDBJ whole genome shotgun (WGS) entry which is preliminary data.</text>
</comment>
<proteinExistence type="predicted"/>
<name>A0A9D4BI66_DREPO</name>
<dbReference type="EMBL" id="JAIWYP010000016">
    <property type="protein sequence ID" value="KAH3695902.1"/>
    <property type="molecule type" value="Genomic_DNA"/>
</dbReference>
<evidence type="ECO:0000313" key="3">
    <source>
        <dbReference type="Proteomes" id="UP000828390"/>
    </source>
</evidence>
<reference evidence="2" key="2">
    <citation type="submission" date="2020-11" db="EMBL/GenBank/DDBJ databases">
        <authorList>
            <person name="McCartney M.A."/>
            <person name="Auch B."/>
            <person name="Kono T."/>
            <person name="Mallez S."/>
            <person name="Becker A."/>
            <person name="Gohl D.M."/>
            <person name="Silverstein K.A.T."/>
            <person name="Koren S."/>
            <person name="Bechman K.B."/>
            <person name="Herman A."/>
            <person name="Abrahante J.E."/>
            <person name="Garbe J."/>
        </authorList>
    </citation>
    <scope>NUCLEOTIDE SEQUENCE</scope>
    <source>
        <strain evidence="2">Duluth1</strain>
        <tissue evidence="2">Whole animal</tissue>
    </source>
</reference>
<organism evidence="2 3">
    <name type="scientific">Dreissena polymorpha</name>
    <name type="common">Zebra mussel</name>
    <name type="synonym">Mytilus polymorpha</name>
    <dbReference type="NCBI Taxonomy" id="45954"/>
    <lineage>
        <taxon>Eukaryota</taxon>
        <taxon>Metazoa</taxon>
        <taxon>Spiralia</taxon>
        <taxon>Lophotrochozoa</taxon>
        <taxon>Mollusca</taxon>
        <taxon>Bivalvia</taxon>
        <taxon>Autobranchia</taxon>
        <taxon>Heteroconchia</taxon>
        <taxon>Euheterodonta</taxon>
        <taxon>Imparidentia</taxon>
        <taxon>Neoheterodontei</taxon>
        <taxon>Myida</taxon>
        <taxon>Dreissenoidea</taxon>
        <taxon>Dreissenidae</taxon>
        <taxon>Dreissena</taxon>
    </lineage>
</organism>
<keyword evidence="3" id="KW-1185">Reference proteome</keyword>
<gene>
    <name evidence="2" type="ORF">DPMN_083360</name>
</gene>
<dbReference type="AlphaFoldDB" id="A0A9D4BI66"/>
<feature type="region of interest" description="Disordered" evidence="1">
    <location>
        <begin position="26"/>
        <end position="52"/>
    </location>
</feature>